<evidence type="ECO:0000256" key="6">
    <source>
        <dbReference type="SAM" id="Phobius"/>
    </source>
</evidence>
<accession>A0A382KKJ9</accession>
<feature type="transmembrane region" description="Helical" evidence="6">
    <location>
        <begin position="48"/>
        <end position="70"/>
    </location>
</feature>
<evidence type="ECO:0000256" key="2">
    <source>
        <dbReference type="ARBA" id="ARBA00022475"/>
    </source>
</evidence>
<evidence type="ECO:0000313" key="8">
    <source>
        <dbReference type="EMBL" id="SVC24988.1"/>
    </source>
</evidence>
<keyword evidence="5 6" id="KW-0472">Membrane</keyword>
<evidence type="ECO:0000256" key="5">
    <source>
        <dbReference type="ARBA" id="ARBA00023136"/>
    </source>
</evidence>
<feature type="domain" description="VTT" evidence="7">
    <location>
        <begin position="30"/>
        <end position="154"/>
    </location>
</feature>
<keyword evidence="4 6" id="KW-1133">Transmembrane helix</keyword>
<reference evidence="8" key="1">
    <citation type="submission" date="2018-05" db="EMBL/GenBank/DDBJ databases">
        <authorList>
            <person name="Lanie J.A."/>
            <person name="Ng W.-L."/>
            <person name="Kazmierczak K.M."/>
            <person name="Andrzejewski T.M."/>
            <person name="Davidsen T.M."/>
            <person name="Wayne K.J."/>
            <person name="Tettelin H."/>
            <person name="Glass J.I."/>
            <person name="Rusch D."/>
            <person name="Podicherti R."/>
            <person name="Tsui H.-C.T."/>
            <person name="Winkler M.E."/>
        </authorList>
    </citation>
    <scope>NUCLEOTIDE SEQUENCE</scope>
</reference>
<dbReference type="EMBL" id="UINC01081288">
    <property type="protein sequence ID" value="SVC24988.1"/>
    <property type="molecule type" value="Genomic_DNA"/>
</dbReference>
<evidence type="ECO:0000256" key="3">
    <source>
        <dbReference type="ARBA" id="ARBA00022692"/>
    </source>
</evidence>
<organism evidence="8">
    <name type="scientific">marine metagenome</name>
    <dbReference type="NCBI Taxonomy" id="408172"/>
    <lineage>
        <taxon>unclassified sequences</taxon>
        <taxon>metagenomes</taxon>
        <taxon>ecological metagenomes</taxon>
    </lineage>
</organism>
<proteinExistence type="predicted"/>
<dbReference type="Pfam" id="PF09335">
    <property type="entry name" value="VTT_dom"/>
    <property type="match status" value="1"/>
</dbReference>
<evidence type="ECO:0000256" key="4">
    <source>
        <dbReference type="ARBA" id="ARBA00022989"/>
    </source>
</evidence>
<dbReference type="AlphaFoldDB" id="A0A382KKJ9"/>
<feature type="non-terminal residue" evidence="8">
    <location>
        <position position="200"/>
    </location>
</feature>
<sequence>MAEFLPFLIEHGYFVIFVWVSLDQAGLPLPAIPVLLTAGALVGMGEMALVPVILLTILASVPIDLFWFWLGRLRGARVLQLLCMLSLEPDYCVRNTESVFKRLGPVSLVVGKFVPGLQTLAPPMSGLTGISILTFLFMDILGALLWAGIFVGLGMYFHTEVESIIGAAAEFGLVAGLCLVSVIAAYFGYKVVVRQRFLRS</sequence>
<name>A0A382KKJ9_9ZZZZ</name>
<dbReference type="InterPro" id="IPR032816">
    <property type="entry name" value="VTT_dom"/>
</dbReference>
<keyword evidence="3 6" id="KW-0812">Transmembrane</keyword>
<dbReference type="InterPro" id="IPR051311">
    <property type="entry name" value="DedA_domain"/>
</dbReference>
<evidence type="ECO:0000256" key="1">
    <source>
        <dbReference type="ARBA" id="ARBA00004651"/>
    </source>
</evidence>
<gene>
    <name evidence="8" type="ORF">METZ01_LOCUS277842</name>
</gene>
<protein>
    <recommendedName>
        <fullName evidence="7">VTT domain-containing protein</fullName>
    </recommendedName>
</protein>
<dbReference type="PANTHER" id="PTHR42709">
    <property type="entry name" value="ALKALINE PHOSPHATASE LIKE PROTEIN"/>
    <property type="match status" value="1"/>
</dbReference>
<keyword evidence="2" id="KW-1003">Cell membrane</keyword>
<dbReference type="PANTHER" id="PTHR42709:SF6">
    <property type="entry name" value="UNDECAPRENYL PHOSPHATE TRANSPORTER A"/>
    <property type="match status" value="1"/>
</dbReference>
<feature type="transmembrane region" description="Helical" evidence="6">
    <location>
        <begin position="12"/>
        <end position="36"/>
    </location>
</feature>
<dbReference type="GO" id="GO:0005886">
    <property type="term" value="C:plasma membrane"/>
    <property type="evidence" value="ECO:0007669"/>
    <property type="project" value="UniProtKB-SubCell"/>
</dbReference>
<feature type="transmembrane region" description="Helical" evidence="6">
    <location>
        <begin position="132"/>
        <end position="157"/>
    </location>
</feature>
<evidence type="ECO:0000259" key="7">
    <source>
        <dbReference type="Pfam" id="PF09335"/>
    </source>
</evidence>
<comment type="subcellular location">
    <subcellularLocation>
        <location evidence="1">Cell membrane</location>
        <topology evidence="1">Multi-pass membrane protein</topology>
    </subcellularLocation>
</comment>
<feature type="transmembrane region" description="Helical" evidence="6">
    <location>
        <begin position="163"/>
        <end position="189"/>
    </location>
</feature>